<dbReference type="Gene3D" id="3.40.50.300">
    <property type="entry name" value="P-loop containing nucleotide triphosphate hydrolases"/>
    <property type="match status" value="1"/>
</dbReference>
<gene>
    <name evidence="1" type="ORF">O3V59_19635</name>
</gene>
<dbReference type="SUPFAM" id="SSF52540">
    <property type="entry name" value="P-loop containing nucleoside triphosphate hydrolases"/>
    <property type="match status" value="1"/>
</dbReference>
<keyword evidence="2" id="KW-1185">Reference proteome</keyword>
<protein>
    <submittedName>
        <fullName evidence="1">Uncharacterized protein</fullName>
    </submittedName>
</protein>
<reference evidence="1" key="1">
    <citation type="submission" date="2022-12" db="EMBL/GenBank/DDBJ databases">
        <title>Draft genome sequence of the thermophilic strain Brevibacillus thermoruber HT42, isolated from Los Humeros, Puebla, Mexico, with biotechnological potential.</title>
        <authorList>
            <person name="Lara Sanchez J."/>
            <person name="Solis Palacios R."/>
            <person name="Bustos Baena A.S."/>
            <person name="Ruz Baez A.E."/>
            <person name="Espinosa Luna G."/>
            <person name="Oliart Ros R.M."/>
        </authorList>
    </citation>
    <scope>NUCLEOTIDE SEQUENCE</scope>
    <source>
        <strain evidence="1">HT42</strain>
    </source>
</reference>
<dbReference type="AlphaFoldDB" id="A0A9X3Z574"/>
<dbReference type="EMBL" id="JAPYYP010000034">
    <property type="protein sequence ID" value="MDA5110553.1"/>
    <property type="molecule type" value="Genomic_DNA"/>
</dbReference>
<name>A0A9X3Z574_9BACL</name>
<dbReference type="RefSeq" id="WP_271140832.1">
    <property type="nucleotide sequence ID" value="NZ_JAPYYP010000034.1"/>
</dbReference>
<evidence type="ECO:0000313" key="1">
    <source>
        <dbReference type="EMBL" id="MDA5110553.1"/>
    </source>
</evidence>
<comment type="caution">
    <text evidence="1">The sequence shown here is derived from an EMBL/GenBank/DDBJ whole genome shotgun (WGS) entry which is preliminary data.</text>
</comment>
<dbReference type="Proteomes" id="UP001151071">
    <property type="component" value="Unassembled WGS sequence"/>
</dbReference>
<accession>A0A9X3Z574</accession>
<evidence type="ECO:0000313" key="2">
    <source>
        <dbReference type="Proteomes" id="UP001151071"/>
    </source>
</evidence>
<dbReference type="InterPro" id="IPR027417">
    <property type="entry name" value="P-loop_NTPase"/>
</dbReference>
<organism evidence="1 2">
    <name type="scientific">Brevibacillus thermoruber</name>
    <dbReference type="NCBI Taxonomy" id="33942"/>
    <lineage>
        <taxon>Bacteria</taxon>
        <taxon>Bacillati</taxon>
        <taxon>Bacillota</taxon>
        <taxon>Bacilli</taxon>
        <taxon>Bacillales</taxon>
        <taxon>Paenibacillaceae</taxon>
        <taxon>Brevibacillus</taxon>
    </lineage>
</organism>
<sequence length="373" mass="42539">MRTLVCFPMKSLAKTYMPTECESLVAESAEEYFRLAKLYQPEAAVLFSEMFDEPVWEWLPRVQEVLPEGVPVIIVPLYKDESLIAKVKEETDPAGLYILPATLNQEEIREKIALILGVSQKSEELPTAKGDGIVYTLMSYGSSGITTFCINYPILLAKRNPDKRIVVLDMNAQKPDLTRFFKLQQHHLALFRPDLLEMRTAAARNWERGCKQISHMPNLYYASATCSWKSGEISNLLTALRQQFDYVYIDWGYCFPETEALQRLIYASDRNLFFVRADPFGIENAKAWIHAWAERGVEYQVMLSHLDKGQTYRIGEGISVYGVVPRISDTRLIQSHRSHSVLVEEIFPPKPYVTSLQAMVDAVHADKGAVVCR</sequence>
<proteinExistence type="predicted"/>